<evidence type="ECO:0000256" key="2">
    <source>
        <dbReference type="ARBA" id="ARBA00022475"/>
    </source>
</evidence>
<feature type="domain" description="SSD" evidence="8">
    <location>
        <begin position="214"/>
        <end position="339"/>
    </location>
</feature>
<dbReference type="EMBL" id="BAOS01000001">
    <property type="protein sequence ID" value="GAX59130.1"/>
    <property type="molecule type" value="Genomic_DNA"/>
</dbReference>
<keyword evidence="3 6" id="KW-0812">Transmembrane</keyword>
<dbReference type="InterPro" id="IPR000595">
    <property type="entry name" value="cNMP-bd_dom"/>
</dbReference>
<feature type="domain" description="Cyclic nucleotide-binding" evidence="7">
    <location>
        <begin position="746"/>
        <end position="863"/>
    </location>
</feature>
<name>A0A286TTB5_9BACT</name>
<dbReference type="GO" id="GO:0005886">
    <property type="term" value="C:plasma membrane"/>
    <property type="evidence" value="ECO:0007669"/>
    <property type="project" value="UniProtKB-SubCell"/>
</dbReference>
<comment type="subcellular location">
    <subcellularLocation>
        <location evidence="1">Cell membrane</location>
        <topology evidence="1">Multi-pass membrane protein</topology>
    </subcellularLocation>
</comment>
<feature type="domain" description="SSD" evidence="8">
    <location>
        <begin position="595"/>
        <end position="722"/>
    </location>
</feature>
<dbReference type="InterPro" id="IPR000731">
    <property type="entry name" value="SSD"/>
</dbReference>
<dbReference type="PROSITE" id="PS50042">
    <property type="entry name" value="CNMP_BINDING_3"/>
    <property type="match status" value="1"/>
</dbReference>
<feature type="transmembrane region" description="Helical" evidence="6">
    <location>
        <begin position="695"/>
        <end position="721"/>
    </location>
</feature>
<dbReference type="CDD" id="cd00038">
    <property type="entry name" value="CAP_ED"/>
    <property type="match status" value="1"/>
</dbReference>
<evidence type="ECO:0000256" key="1">
    <source>
        <dbReference type="ARBA" id="ARBA00004651"/>
    </source>
</evidence>
<feature type="transmembrane region" description="Helical" evidence="6">
    <location>
        <begin position="613"/>
        <end position="637"/>
    </location>
</feature>
<dbReference type="Gene3D" id="2.60.120.10">
    <property type="entry name" value="Jelly Rolls"/>
    <property type="match status" value="1"/>
</dbReference>
<dbReference type="Gene3D" id="1.20.1640.10">
    <property type="entry name" value="Multidrug efflux transporter AcrB transmembrane domain"/>
    <property type="match status" value="2"/>
</dbReference>
<dbReference type="InterPro" id="IPR014710">
    <property type="entry name" value="RmlC-like_jellyroll"/>
</dbReference>
<accession>A0A286TTB5</accession>
<dbReference type="SUPFAM" id="SSF51206">
    <property type="entry name" value="cAMP-binding domain-like"/>
    <property type="match status" value="1"/>
</dbReference>
<sequence>MISGDPDKEYYENTKEIFGDDILITVSIASDNIFQEQILQSIENISDNISNITLDINENNVEVVTRVISLSTVTNIIERDGYLDTSKLIEYIPSELSELEEVKKNALQNETFLNDIISRDGKTAAVNAYIQAGPQGYITYNHEITTRIQDIIDIESERLQELGIDAEIFQIGIPFIKVNITKFLKGDISKLLPICLFVSLIIFWFSFRSIIAVIVPVITGIISIIWTLGFMAFMGYPINVVSNIIPLLLIVVGCTEDIHMLSEYSYQLKSGNEKSKAIINMAMKCGLAIFLTSLTTILGFTALTINKITMLKDFGICTTVGLTCNFVVTILFIPSFLQWTKVPKSFIEKQRKGRSLSLEPLARSLCRVAISKRIYMIIGTIVVMILAVIGTLKVKTDADYVNFFKKESEIRVRLDKLHSQIAGGKSFLIVIDTGQEDGIKNPKIMNAIANLQDFLNQRFDKTISVADYIKIMHREMNEGSKEYFKIPDSKDLISQYLLMIGGDDLERVLESTYSQACIVVRHNVTGSWEVNKHLTAIEEMSRKLFPKYVQVKMTGTNILDNKAADYMSEGQAISLGMAVVFVFIIISFVFLSPIVGLLALIPNMIPILLNFGIMGWFGIPLNPSTSIIAVIALGIAIDDTIHLMVRFHKDLKSTNDQKKAMMHTIRNEILPVMSTSIALALGFSIMISSNFVPSIFFGLLTAIVMLIALVSDLFVTPALLLSTQLVSSWDILKIKINEELTRVSPLLQGLKPFEIKKVALLGVITEYKNNEYIIRKGEHSKEMYLILDGNIEVTIRDKDKLIKSLQRGDIFGEMAYATGEARTADVIAKGPVEVLKINDKSLNNVKLRYPKIAARIFYNISRILSQRLKDTTKEWAVK</sequence>
<dbReference type="SUPFAM" id="SSF82866">
    <property type="entry name" value="Multidrug efflux transporter AcrB transmembrane domain"/>
    <property type="match status" value="2"/>
</dbReference>
<keyword evidence="10" id="KW-1185">Reference proteome</keyword>
<dbReference type="InterPro" id="IPR004869">
    <property type="entry name" value="MMPL_dom"/>
</dbReference>
<evidence type="ECO:0000256" key="5">
    <source>
        <dbReference type="ARBA" id="ARBA00023136"/>
    </source>
</evidence>
<dbReference type="AlphaFoldDB" id="A0A286TTB5"/>
<evidence type="ECO:0000313" key="10">
    <source>
        <dbReference type="Proteomes" id="UP000218542"/>
    </source>
</evidence>
<feature type="transmembrane region" description="Helical" evidence="6">
    <location>
        <begin position="575"/>
        <end position="601"/>
    </location>
</feature>
<evidence type="ECO:0000313" key="9">
    <source>
        <dbReference type="EMBL" id="GAX59130.1"/>
    </source>
</evidence>
<feature type="transmembrane region" description="Helical" evidence="6">
    <location>
        <begin position="281"/>
        <end position="302"/>
    </location>
</feature>
<dbReference type="Pfam" id="PF00027">
    <property type="entry name" value="cNMP_binding"/>
    <property type="match status" value="1"/>
</dbReference>
<keyword evidence="2" id="KW-1003">Cell membrane</keyword>
<evidence type="ECO:0000256" key="4">
    <source>
        <dbReference type="ARBA" id="ARBA00022989"/>
    </source>
</evidence>
<keyword evidence="5 6" id="KW-0472">Membrane</keyword>
<keyword evidence="4 6" id="KW-1133">Transmembrane helix</keyword>
<feature type="transmembrane region" description="Helical" evidence="6">
    <location>
        <begin position="240"/>
        <end position="261"/>
    </location>
</feature>
<feature type="transmembrane region" description="Helical" evidence="6">
    <location>
        <begin position="669"/>
        <end position="689"/>
    </location>
</feature>
<organism evidence="9 10">
    <name type="scientific">Candidatus Scalindua japonica</name>
    <dbReference type="NCBI Taxonomy" id="1284222"/>
    <lineage>
        <taxon>Bacteria</taxon>
        <taxon>Pseudomonadati</taxon>
        <taxon>Planctomycetota</taxon>
        <taxon>Candidatus Brocadiia</taxon>
        <taxon>Candidatus Brocadiales</taxon>
        <taxon>Candidatus Scalinduaceae</taxon>
        <taxon>Candidatus Scalindua</taxon>
    </lineage>
</organism>
<dbReference type="PANTHER" id="PTHR33406:SF12">
    <property type="entry name" value="BLR2997 PROTEIN"/>
    <property type="match status" value="1"/>
</dbReference>
<dbReference type="Pfam" id="PF03176">
    <property type="entry name" value="MMPL"/>
    <property type="match status" value="2"/>
</dbReference>
<evidence type="ECO:0000256" key="6">
    <source>
        <dbReference type="SAM" id="Phobius"/>
    </source>
</evidence>
<dbReference type="PROSITE" id="PS50156">
    <property type="entry name" value="SSD"/>
    <property type="match status" value="2"/>
</dbReference>
<feature type="transmembrane region" description="Helical" evidence="6">
    <location>
        <begin position="314"/>
        <end position="337"/>
    </location>
</feature>
<proteinExistence type="predicted"/>
<dbReference type="InterPro" id="IPR018490">
    <property type="entry name" value="cNMP-bd_dom_sf"/>
</dbReference>
<dbReference type="SMART" id="SM00100">
    <property type="entry name" value="cNMP"/>
    <property type="match status" value="1"/>
</dbReference>
<dbReference type="PANTHER" id="PTHR33406">
    <property type="entry name" value="MEMBRANE PROTEIN MJ1562-RELATED"/>
    <property type="match status" value="1"/>
</dbReference>
<comment type="caution">
    <text evidence="9">The sequence shown here is derived from an EMBL/GenBank/DDBJ whole genome shotgun (WGS) entry which is preliminary data.</text>
</comment>
<dbReference type="InterPro" id="IPR050545">
    <property type="entry name" value="Mycobact_MmpL"/>
</dbReference>
<gene>
    <name evidence="9" type="ORF">SCALIN_C01_0061</name>
</gene>
<evidence type="ECO:0000259" key="7">
    <source>
        <dbReference type="PROSITE" id="PS50042"/>
    </source>
</evidence>
<evidence type="ECO:0000259" key="8">
    <source>
        <dbReference type="PROSITE" id="PS50156"/>
    </source>
</evidence>
<reference evidence="10" key="1">
    <citation type="journal article" date="2017" name="Environ. Microbiol. Rep.">
        <title>Genetic Diversity of Marine Anaerobic Ammonium-Oxidizing Bacteria as Revealed by Genomic and Proteomic Analyses of 'Candidatus Scalindua japonica'.</title>
        <authorList>
            <person name="Oshiki M."/>
            <person name="Mizuto K."/>
            <person name="Kimura Z."/>
            <person name="Kindaichi T."/>
            <person name="Satoh H."/>
            <person name="Okabe S."/>
        </authorList>
    </citation>
    <scope>NUCLEOTIDE SEQUENCE [LARGE SCALE GENOMIC DNA]</scope>
    <source>
        <strain evidence="10">husup-a2</strain>
    </source>
</reference>
<evidence type="ECO:0000256" key="3">
    <source>
        <dbReference type="ARBA" id="ARBA00022692"/>
    </source>
</evidence>
<feature type="transmembrane region" description="Helical" evidence="6">
    <location>
        <begin position="374"/>
        <end position="392"/>
    </location>
</feature>
<feature type="transmembrane region" description="Helical" evidence="6">
    <location>
        <begin position="191"/>
        <end position="207"/>
    </location>
</feature>
<protein>
    <submittedName>
        <fullName evidence="9">Cyclic nucleotide-binding protein</fullName>
    </submittedName>
</protein>
<dbReference type="Proteomes" id="UP000218542">
    <property type="component" value="Unassembled WGS sequence"/>
</dbReference>
<feature type="transmembrane region" description="Helical" evidence="6">
    <location>
        <begin position="213"/>
        <end position="233"/>
    </location>
</feature>